<keyword evidence="5" id="KW-1185">Reference proteome</keyword>
<keyword evidence="1 2" id="KW-0597">Phosphoprotein</keyword>
<evidence type="ECO:0000259" key="3">
    <source>
        <dbReference type="PROSITE" id="PS50110"/>
    </source>
</evidence>
<dbReference type="SUPFAM" id="SSF160246">
    <property type="entry name" value="EspE N-terminal domain-like"/>
    <property type="match status" value="1"/>
</dbReference>
<proteinExistence type="predicted"/>
<dbReference type="Pfam" id="PF00072">
    <property type="entry name" value="Response_reg"/>
    <property type="match status" value="1"/>
</dbReference>
<dbReference type="PANTHER" id="PTHR44591">
    <property type="entry name" value="STRESS RESPONSE REGULATOR PROTEIN 1"/>
    <property type="match status" value="1"/>
</dbReference>
<feature type="domain" description="Response regulatory" evidence="3">
    <location>
        <begin position="154"/>
        <end position="270"/>
    </location>
</feature>
<dbReference type="PANTHER" id="PTHR44591:SF25">
    <property type="entry name" value="CHEMOTAXIS TWO-COMPONENT RESPONSE REGULATOR"/>
    <property type="match status" value="1"/>
</dbReference>
<dbReference type="CDD" id="cd00156">
    <property type="entry name" value="REC"/>
    <property type="match status" value="1"/>
</dbReference>
<accession>A0A6S6M6N0</accession>
<dbReference type="SUPFAM" id="SSF52172">
    <property type="entry name" value="CheY-like"/>
    <property type="match status" value="1"/>
</dbReference>
<dbReference type="InterPro" id="IPR007831">
    <property type="entry name" value="T2SS_GspE_N"/>
</dbReference>
<dbReference type="Pfam" id="PF05157">
    <property type="entry name" value="MshEN"/>
    <property type="match status" value="1"/>
</dbReference>
<evidence type="ECO:0000256" key="2">
    <source>
        <dbReference type="PROSITE-ProRule" id="PRU00169"/>
    </source>
</evidence>
<dbReference type="Proteomes" id="UP000515472">
    <property type="component" value="Chromosome"/>
</dbReference>
<protein>
    <submittedName>
        <fullName evidence="4">Response regulator receiver protein</fullName>
    </submittedName>
</protein>
<dbReference type="Gene3D" id="3.40.50.2300">
    <property type="match status" value="1"/>
</dbReference>
<dbReference type="InterPro" id="IPR037257">
    <property type="entry name" value="T2SS_E_N_sf"/>
</dbReference>
<organism evidence="4 5">
    <name type="scientific">Citrifermentans bremense</name>
    <dbReference type="NCBI Taxonomy" id="60035"/>
    <lineage>
        <taxon>Bacteria</taxon>
        <taxon>Pseudomonadati</taxon>
        <taxon>Thermodesulfobacteriota</taxon>
        <taxon>Desulfuromonadia</taxon>
        <taxon>Geobacterales</taxon>
        <taxon>Geobacteraceae</taxon>
        <taxon>Citrifermentans</taxon>
    </lineage>
</organism>
<dbReference type="AlphaFoldDB" id="A0A6S6M6N0"/>
<dbReference type="InterPro" id="IPR001789">
    <property type="entry name" value="Sig_transdc_resp-reg_receiver"/>
</dbReference>
<dbReference type="GO" id="GO:0000160">
    <property type="term" value="P:phosphorelay signal transduction system"/>
    <property type="evidence" value="ECO:0007669"/>
    <property type="project" value="InterPro"/>
</dbReference>
<evidence type="ECO:0000313" key="5">
    <source>
        <dbReference type="Proteomes" id="UP000515472"/>
    </source>
</evidence>
<dbReference type="InterPro" id="IPR011006">
    <property type="entry name" value="CheY-like_superfamily"/>
</dbReference>
<evidence type="ECO:0000256" key="1">
    <source>
        <dbReference type="ARBA" id="ARBA00022553"/>
    </source>
</evidence>
<sequence>MEKRKKLGEIFVENGVITEKTVERMLAVSKRLNKRFGTVLEDLELVTGEELAAALAIQYGCRVASNFSGYSFAPELLATIPVDVAMQNNIFPLKLDNNRLALAMADPTETRVVRNISANHGLSITPFIATRKEIYSAICRNYLQKEVCSSAVQTVLVVEDDKLIGTMFGDFLSRQGYRVVFASDGLEAYKAVLTEKPQVVLTDLMMPKLDGFGLFDALHTIPEFSSIPVILITGSMRPEDEVKAFDRGFFDFIEKPVKEGTLITRVKRALQFHQRKYQIP</sequence>
<evidence type="ECO:0000313" key="4">
    <source>
        <dbReference type="EMBL" id="BCG47384.1"/>
    </source>
</evidence>
<dbReference type="EMBL" id="AP023213">
    <property type="protein sequence ID" value="BCG47384.1"/>
    <property type="molecule type" value="Genomic_DNA"/>
</dbReference>
<reference evidence="4 5" key="1">
    <citation type="submission" date="2020-06" db="EMBL/GenBank/DDBJ databases">
        <title>Interaction of electrochemicaly active bacteria, Geobacter bremensis R4 on different carbon anode.</title>
        <authorList>
            <person name="Meng L."/>
            <person name="Yoshida N."/>
        </authorList>
    </citation>
    <scope>NUCLEOTIDE SEQUENCE [LARGE SCALE GENOMIC DNA]</scope>
    <source>
        <strain evidence="4 5">R4</strain>
    </source>
</reference>
<dbReference type="SMART" id="SM00448">
    <property type="entry name" value="REC"/>
    <property type="match status" value="1"/>
</dbReference>
<dbReference type="RefSeq" id="WP_185242301.1">
    <property type="nucleotide sequence ID" value="NZ_AP023213.1"/>
</dbReference>
<dbReference type="PROSITE" id="PS50110">
    <property type="entry name" value="RESPONSE_REGULATORY"/>
    <property type="match status" value="1"/>
</dbReference>
<feature type="modified residue" description="4-aspartylphosphate" evidence="2">
    <location>
        <position position="203"/>
    </location>
</feature>
<gene>
    <name evidence="4" type="ORF">GEOBRER4_n2216</name>
</gene>
<dbReference type="KEGG" id="gbn:GEOBRER4_21340"/>
<name>A0A6S6M6N0_9BACT</name>
<dbReference type="Gene3D" id="3.30.300.160">
    <property type="entry name" value="Type II secretion system, protein E, N-terminal domain"/>
    <property type="match status" value="1"/>
</dbReference>
<dbReference type="InterPro" id="IPR050595">
    <property type="entry name" value="Bact_response_regulator"/>
</dbReference>